<accession>A0A2V2NAC6</accession>
<protein>
    <recommendedName>
        <fullName evidence="3">PsbP C-terminal domain-containing protein</fullName>
    </recommendedName>
</protein>
<proteinExistence type="predicted"/>
<dbReference type="RefSeq" id="WP_109939841.1">
    <property type="nucleotide sequence ID" value="NZ_CP176366.1"/>
</dbReference>
<keyword evidence="2" id="KW-1185">Reference proteome</keyword>
<sequence length="173" mass="20492">MKWVFFLLIISLILLFSGAEAQEDLTTFRADDRTTFNFPSDWKWQEIKMNYNWMKAYLFGDPNTAGLYAIVMIVDNPVMQIPDSDILNELQETLMKDYPDFIQTGTTEYGSDTRRPYFSISYWDNQQTREKLNLILAGSKKTIVYLWFAYPNEDIMTLYQEEMNQFFSSLEIL</sequence>
<reference evidence="1 2" key="1">
    <citation type="submission" date="2018-05" db="EMBL/GenBank/DDBJ databases">
        <title>Draft genome of Methanospirillum stamsii Pt1.</title>
        <authorList>
            <person name="Dueholm M.S."/>
            <person name="Nielsen P.H."/>
            <person name="Bakmann L.F."/>
            <person name="Otzen D.E."/>
        </authorList>
    </citation>
    <scope>NUCLEOTIDE SEQUENCE [LARGE SCALE GENOMIC DNA]</scope>
    <source>
        <strain evidence="1 2">Pt1</strain>
    </source>
</reference>
<evidence type="ECO:0000313" key="1">
    <source>
        <dbReference type="EMBL" id="PWR75555.1"/>
    </source>
</evidence>
<evidence type="ECO:0000313" key="2">
    <source>
        <dbReference type="Proteomes" id="UP000245934"/>
    </source>
</evidence>
<evidence type="ECO:0008006" key="3">
    <source>
        <dbReference type="Google" id="ProtNLM"/>
    </source>
</evidence>
<name>A0A2V2NAC6_9EURY</name>
<gene>
    <name evidence="1" type="ORF">DLD82_04100</name>
</gene>
<dbReference type="EMBL" id="QGMZ01000009">
    <property type="protein sequence ID" value="PWR75555.1"/>
    <property type="molecule type" value="Genomic_DNA"/>
</dbReference>
<comment type="caution">
    <text evidence="1">The sequence shown here is derived from an EMBL/GenBank/DDBJ whole genome shotgun (WGS) entry which is preliminary data.</text>
</comment>
<organism evidence="1 2">
    <name type="scientific">Methanospirillum stamsii</name>
    <dbReference type="NCBI Taxonomy" id="1277351"/>
    <lineage>
        <taxon>Archaea</taxon>
        <taxon>Methanobacteriati</taxon>
        <taxon>Methanobacteriota</taxon>
        <taxon>Stenosarchaea group</taxon>
        <taxon>Methanomicrobia</taxon>
        <taxon>Methanomicrobiales</taxon>
        <taxon>Methanospirillaceae</taxon>
        <taxon>Methanospirillum</taxon>
    </lineage>
</organism>
<dbReference type="Proteomes" id="UP000245934">
    <property type="component" value="Unassembled WGS sequence"/>
</dbReference>
<dbReference type="OrthoDB" id="379285at2157"/>
<dbReference type="GeneID" id="97610288"/>
<dbReference type="AlphaFoldDB" id="A0A2V2NAC6"/>